<evidence type="ECO:0000313" key="7">
    <source>
        <dbReference type="Proteomes" id="UP000542342"/>
    </source>
</evidence>
<evidence type="ECO:0000256" key="3">
    <source>
        <dbReference type="SAM" id="MobiDB-lite"/>
    </source>
</evidence>
<dbReference type="EMBL" id="JACEFB010000001">
    <property type="protein sequence ID" value="MBA2225201.1"/>
    <property type="molecule type" value="Genomic_DNA"/>
</dbReference>
<feature type="chain" id="PRO_5030634242" description="Type II/III secretion system secretin-like domain-containing protein" evidence="4">
    <location>
        <begin position="34"/>
        <end position="1353"/>
    </location>
</feature>
<evidence type="ECO:0000256" key="4">
    <source>
        <dbReference type="SAM" id="SignalP"/>
    </source>
</evidence>
<feature type="region of interest" description="Disordered" evidence="3">
    <location>
        <begin position="498"/>
        <end position="527"/>
    </location>
</feature>
<feature type="compositionally biased region" description="Pro residues" evidence="3">
    <location>
        <begin position="358"/>
        <end position="371"/>
    </location>
</feature>
<dbReference type="GO" id="GO:0009306">
    <property type="term" value="P:protein secretion"/>
    <property type="evidence" value="ECO:0007669"/>
    <property type="project" value="InterPro"/>
</dbReference>
<dbReference type="PANTHER" id="PTHR30604:SF1">
    <property type="entry name" value="DNA UTILIZATION PROTEIN HOFQ"/>
    <property type="match status" value="1"/>
</dbReference>
<dbReference type="PANTHER" id="PTHR30604">
    <property type="entry name" value="PROTEIN TRANSPORT PROTEIN HOFQ"/>
    <property type="match status" value="1"/>
</dbReference>
<feature type="region of interest" description="Disordered" evidence="3">
    <location>
        <begin position="183"/>
        <end position="242"/>
    </location>
</feature>
<feature type="coiled-coil region" evidence="2">
    <location>
        <begin position="108"/>
        <end position="153"/>
    </location>
</feature>
<feature type="compositionally biased region" description="Low complexity" evidence="3">
    <location>
        <begin position="372"/>
        <end position="383"/>
    </location>
</feature>
<sequence length="1353" mass="145562">MVSRARTWSGRGYAVRLLVAPLLCGLSAATLEAQGLGTKGGAAPSGVTAKSMPGRDARALLREGRRALEAGQFDRAQDLARAAEASNPSGRWGLFEDTPQALLKDIQAAVAKAQKKEAEQLLRQAKALLAQPARSDREKAEQLDRALQLAQRAEQLHGPYSIWDFGDRPDKLIRQIQAARARLNVPPITPPGTPHGVTTASVRPGQTPSSLTPAHSAGTGSTPSRPAASPPPATADSKKAAAQRLLAEGKRLADEGQFAAAKARFLEADRLGASFGPQEYSPAYALQDLNARGQRAIDQLVAQARTHLNKNETSAAETALQRAAQIAGQLGLHSRPIDELRAQIRGGTSATVAGGAGPTPPPAAPVPPLAPVSPGAPAAPQSPAGLTARQLLDQAAQEFAAGRLDIAEQLALKAHNHPDGGLHNEARALLNSIDAERLAQKKVNALRSLEAAETATQQRDYNQALGVLLLIDPNHLPADKKARREELLTLCRNELEKSGTSGAAHSTPSPSSPVPSDPAQPKNPESVATQTEALRQVQFQKLRSEGLKVQAEATKAFGNGETDLAIQMLQDYIQKVRASDLDASSIALLLRPIESRLDTFRVMKGQTDAIARQQRENREARELIAGRAAAEEQRKAEITQLVRRYHELVKRADFSEAEKVALQAKQLDPDNPALAQLVYMAKMSKRVREAEKLKSDKEQFVLDALNKAEQPGPFVDVDNPVAVKLEAYRRARNRGSLDDAYLKTRSEAEYDIELKLNKPIEIEFTQTPINQAIENLKTLIGVPILLDEAALEAEGLSPVKPVTVKPGYPVAAKHLLSFTLEQAGLSYVIENDMVKVTTTRKAKGRLYTKVFAVADLVTPIPNFAMPDYANVDKMFANSAAKAQIGASGLPTPLNPPGGLGGGLPASMTAGLQPGIHGGVPLSQAGRLESQWQSGGPVSASAPVTTEQNSRHEQLIQLITSLIKPHTWDGMGGAGRIQYYDVSSALVVNQTADVIREVEDLLEALRRLQDLALAVEVRIVSVSESWFERMGLDFSMNIKTHTTQFEPQLTAVDPNTGFSGVFRPVPFINDINARGVTVGLTPAGTFTPDLDVPIRPRNFQMAIPPFGGYPNMPGNNGGIALGLAFLNDIQVYMFMEAAQGDRRVNVMQAPKLTLFNGQTATLTVSNLQFFVTNVQVISVNGQLVFVPQNVPFPGPGDFNQGGIVSITIQGVISADRRFVRLNMPITMSAQTGANVPLFPFTTFVIPVFEGGSQGQPVPFTQFLQQPAFTTLNINTTVVCPDGGTVLLGGFKQVSEGRNEFGPPVLSKVPYLNRLFKNVGIGRETTHIMIMVTPRIIINSEEEIFQTEGRPPLGQ</sequence>
<keyword evidence="2" id="KW-0175">Coiled coil</keyword>
<evidence type="ECO:0000256" key="2">
    <source>
        <dbReference type="SAM" id="Coils"/>
    </source>
</evidence>
<gene>
    <name evidence="6" type="ORF">H0921_03390</name>
</gene>
<feature type="coiled-coil region" evidence="2">
    <location>
        <begin position="987"/>
        <end position="1017"/>
    </location>
</feature>
<name>A0A7V9AAJ8_9BACT</name>
<comment type="similarity">
    <text evidence="1">Belongs to the bacterial secretin family.</text>
</comment>
<dbReference type="RefSeq" id="WP_194536584.1">
    <property type="nucleotide sequence ID" value="NZ_JACEFB010000001.1"/>
</dbReference>
<keyword evidence="7" id="KW-1185">Reference proteome</keyword>
<evidence type="ECO:0000256" key="1">
    <source>
        <dbReference type="RuleBase" id="RU004003"/>
    </source>
</evidence>
<reference evidence="6 7" key="1">
    <citation type="submission" date="2020-07" db="EMBL/GenBank/DDBJ databases">
        <title>Thermogemmata thermophila gen. nov., sp. nov., a novel moderate thermophilic planctomycete from a Kamchatka hot spring.</title>
        <authorList>
            <person name="Elcheninov A.G."/>
            <person name="Podosokorskaya O.A."/>
            <person name="Kovaleva O.L."/>
            <person name="Novikov A."/>
            <person name="Bonch-Osmolovskaya E.A."/>
            <person name="Toshchakov S.V."/>
            <person name="Kublanov I.V."/>
        </authorList>
    </citation>
    <scope>NUCLEOTIDE SEQUENCE [LARGE SCALE GENOMIC DNA]</scope>
    <source>
        <strain evidence="6 7">2918</strain>
    </source>
</reference>
<dbReference type="Pfam" id="PF00263">
    <property type="entry name" value="Secretin"/>
    <property type="match status" value="1"/>
</dbReference>
<proteinExistence type="inferred from homology"/>
<dbReference type="Proteomes" id="UP000542342">
    <property type="component" value="Unassembled WGS sequence"/>
</dbReference>
<feature type="compositionally biased region" description="Polar residues" evidence="3">
    <location>
        <begin position="196"/>
        <end position="213"/>
    </location>
</feature>
<feature type="region of interest" description="Disordered" evidence="3">
    <location>
        <begin position="349"/>
        <end position="383"/>
    </location>
</feature>
<dbReference type="InterPro" id="IPR004846">
    <property type="entry name" value="T2SS/T3SS_dom"/>
</dbReference>
<keyword evidence="4" id="KW-0732">Signal</keyword>
<accession>A0A7V9AAJ8</accession>
<feature type="signal peptide" evidence="4">
    <location>
        <begin position="1"/>
        <end position="33"/>
    </location>
</feature>
<evidence type="ECO:0000313" key="6">
    <source>
        <dbReference type="EMBL" id="MBA2225201.1"/>
    </source>
</evidence>
<protein>
    <recommendedName>
        <fullName evidence="5">Type II/III secretion system secretin-like domain-containing protein</fullName>
    </recommendedName>
</protein>
<feature type="domain" description="Type II/III secretion system secretin-like" evidence="5">
    <location>
        <begin position="1137"/>
        <end position="1335"/>
    </location>
</feature>
<evidence type="ECO:0000259" key="5">
    <source>
        <dbReference type="Pfam" id="PF00263"/>
    </source>
</evidence>
<comment type="caution">
    <text evidence="6">The sequence shown here is derived from an EMBL/GenBank/DDBJ whole genome shotgun (WGS) entry which is preliminary data.</text>
</comment>
<dbReference type="InterPro" id="IPR051808">
    <property type="entry name" value="Type_IV_pilus_biogenesis"/>
</dbReference>
<organism evidence="6 7">
    <name type="scientific">Thermogemmata fonticola</name>
    <dbReference type="NCBI Taxonomy" id="2755323"/>
    <lineage>
        <taxon>Bacteria</taxon>
        <taxon>Pseudomonadati</taxon>
        <taxon>Planctomycetota</taxon>
        <taxon>Planctomycetia</taxon>
        <taxon>Gemmatales</taxon>
        <taxon>Gemmataceae</taxon>
        <taxon>Thermogemmata</taxon>
    </lineage>
</organism>